<reference evidence="1 2" key="1">
    <citation type="submission" date="2022-01" db="EMBL/GenBank/DDBJ databases">
        <authorList>
            <person name="Xiong W."/>
            <person name="Schranz E."/>
        </authorList>
    </citation>
    <scope>NUCLEOTIDE SEQUENCE [LARGE SCALE GENOMIC DNA]</scope>
</reference>
<comment type="caution">
    <text evidence="1">The sequence shown here is derived from an EMBL/GenBank/DDBJ whole genome shotgun (WGS) entry which is preliminary data.</text>
</comment>
<name>A0AAU9NUG6_9ASTR</name>
<keyword evidence="2" id="KW-1185">Reference proteome</keyword>
<gene>
    <name evidence="1" type="ORF">LVIROSA_LOCUS27473</name>
</gene>
<evidence type="ECO:0000313" key="2">
    <source>
        <dbReference type="Proteomes" id="UP001157418"/>
    </source>
</evidence>
<organism evidence="1 2">
    <name type="scientific">Lactuca virosa</name>
    <dbReference type="NCBI Taxonomy" id="75947"/>
    <lineage>
        <taxon>Eukaryota</taxon>
        <taxon>Viridiplantae</taxon>
        <taxon>Streptophyta</taxon>
        <taxon>Embryophyta</taxon>
        <taxon>Tracheophyta</taxon>
        <taxon>Spermatophyta</taxon>
        <taxon>Magnoliopsida</taxon>
        <taxon>eudicotyledons</taxon>
        <taxon>Gunneridae</taxon>
        <taxon>Pentapetalae</taxon>
        <taxon>asterids</taxon>
        <taxon>campanulids</taxon>
        <taxon>Asterales</taxon>
        <taxon>Asteraceae</taxon>
        <taxon>Cichorioideae</taxon>
        <taxon>Cichorieae</taxon>
        <taxon>Lactucinae</taxon>
        <taxon>Lactuca</taxon>
    </lineage>
</organism>
<sequence>MDAHAHVFSSLCYQTVVETKDGSVSVASAFSGHQQEAAIAVRFDDFIADALRGTGFYQKAHMEIKKADGNGTVIAEQKTEVFESRIKNITETYTSGQIILKELVDTLQTEASSDLWFLVMDAVESPST</sequence>
<dbReference type="Proteomes" id="UP001157418">
    <property type="component" value="Unassembled WGS sequence"/>
</dbReference>
<evidence type="ECO:0000313" key="1">
    <source>
        <dbReference type="EMBL" id="CAH1441409.1"/>
    </source>
</evidence>
<evidence type="ECO:0008006" key="3">
    <source>
        <dbReference type="Google" id="ProtNLM"/>
    </source>
</evidence>
<dbReference type="EMBL" id="CAKMRJ010005412">
    <property type="protein sequence ID" value="CAH1441409.1"/>
    <property type="molecule type" value="Genomic_DNA"/>
</dbReference>
<dbReference type="AlphaFoldDB" id="A0AAU9NUG6"/>
<protein>
    <recommendedName>
        <fullName evidence="3">Bet v I/Major latex protein domain-containing protein</fullName>
    </recommendedName>
</protein>
<accession>A0AAU9NUG6</accession>
<proteinExistence type="predicted"/>